<dbReference type="PROSITE" id="PS50102">
    <property type="entry name" value="RRM"/>
    <property type="match status" value="2"/>
</dbReference>
<dbReference type="InterPro" id="IPR050502">
    <property type="entry name" value="Euk_RNA-bind_prot"/>
</dbReference>
<sequence length="285" mass="31083">MSAAGAALCFKPLFQRRPSPSPHGHPSSSFGIFISRSHSTHLFPLVAFRPGKLSLSYAIAEKEEKTILANTEAVGEGEKAVEGELGALDETKRRARPCELYICNLPRSYGISQLLEIFMNYGAVLSVEVSRDPETGISRGSGFVTMGSILEARSAIAALDGSDIDGREMRVKFSVDMVSGRKNTGALNSAPKRNIVFESPYKMYVGNLSWSVRPEDLREHFSQYGTVVSTRVLHDRKGGKNRVYAFLSFSTPDEAKAAIEATGQVQYLLSAQHSLLNDAFLALSS</sequence>
<gene>
    <name evidence="4" type="ORF">AXF42_Ash014341</name>
</gene>
<dbReference type="OrthoDB" id="439808at2759"/>
<dbReference type="PANTHER" id="PTHR48025">
    <property type="entry name" value="OS02G0815200 PROTEIN"/>
    <property type="match status" value="1"/>
</dbReference>
<dbReference type="STRING" id="1088818.A0A2I0B0X8"/>
<proteinExistence type="predicted"/>
<protein>
    <submittedName>
        <fullName evidence="4">33 kDa ribonucleoprotein, chloroplastic</fullName>
    </submittedName>
</protein>
<reference evidence="4 5" key="1">
    <citation type="journal article" date="2017" name="Nature">
        <title>The Apostasia genome and the evolution of orchids.</title>
        <authorList>
            <person name="Zhang G.Q."/>
            <person name="Liu K.W."/>
            <person name="Li Z."/>
            <person name="Lohaus R."/>
            <person name="Hsiao Y.Y."/>
            <person name="Niu S.C."/>
            <person name="Wang J.Y."/>
            <person name="Lin Y.C."/>
            <person name="Xu Q."/>
            <person name="Chen L.J."/>
            <person name="Yoshida K."/>
            <person name="Fujiwara S."/>
            <person name="Wang Z.W."/>
            <person name="Zhang Y.Q."/>
            <person name="Mitsuda N."/>
            <person name="Wang M."/>
            <person name="Liu G.H."/>
            <person name="Pecoraro L."/>
            <person name="Huang H.X."/>
            <person name="Xiao X.J."/>
            <person name="Lin M."/>
            <person name="Wu X.Y."/>
            <person name="Wu W.L."/>
            <person name="Chen Y.Y."/>
            <person name="Chang S.B."/>
            <person name="Sakamoto S."/>
            <person name="Ohme-Takagi M."/>
            <person name="Yagi M."/>
            <person name="Zeng S.J."/>
            <person name="Shen C.Y."/>
            <person name="Yeh C.M."/>
            <person name="Luo Y.B."/>
            <person name="Tsai W.C."/>
            <person name="Van de Peer Y."/>
            <person name="Liu Z.J."/>
        </authorList>
    </citation>
    <scope>NUCLEOTIDE SEQUENCE [LARGE SCALE GENOMIC DNA]</scope>
    <source>
        <strain evidence="5">cv. Shenzhen</strain>
        <tissue evidence="4">Stem</tissue>
    </source>
</reference>
<dbReference type="Gene3D" id="3.30.70.330">
    <property type="match status" value="2"/>
</dbReference>
<evidence type="ECO:0000313" key="5">
    <source>
        <dbReference type="Proteomes" id="UP000236161"/>
    </source>
</evidence>
<dbReference type="InterPro" id="IPR035979">
    <property type="entry name" value="RBD_domain_sf"/>
</dbReference>
<dbReference type="PANTHER" id="PTHR48025:SF7">
    <property type="entry name" value="RNA-BINDING (RRM_RBD_RNP MOTIFS) FAMILY PROTEIN"/>
    <property type="match status" value="1"/>
</dbReference>
<evidence type="ECO:0000259" key="3">
    <source>
        <dbReference type="PROSITE" id="PS50102"/>
    </source>
</evidence>
<accession>A0A2I0B0X8</accession>
<keyword evidence="5" id="KW-1185">Reference proteome</keyword>
<feature type="domain" description="RRM" evidence="3">
    <location>
        <begin position="201"/>
        <end position="285"/>
    </location>
</feature>
<dbReference type="GO" id="GO:1990904">
    <property type="term" value="C:ribonucleoprotein complex"/>
    <property type="evidence" value="ECO:0007669"/>
    <property type="project" value="UniProtKB-KW"/>
</dbReference>
<dbReference type="GO" id="GO:0009535">
    <property type="term" value="C:chloroplast thylakoid membrane"/>
    <property type="evidence" value="ECO:0007669"/>
    <property type="project" value="TreeGrafter"/>
</dbReference>
<dbReference type="InterPro" id="IPR012677">
    <property type="entry name" value="Nucleotide-bd_a/b_plait_sf"/>
</dbReference>
<dbReference type="SUPFAM" id="SSF54928">
    <property type="entry name" value="RNA-binding domain, RBD"/>
    <property type="match status" value="2"/>
</dbReference>
<evidence type="ECO:0000313" key="4">
    <source>
        <dbReference type="EMBL" id="PKA61424.1"/>
    </source>
</evidence>
<feature type="domain" description="RRM" evidence="3">
    <location>
        <begin position="98"/>
        <end position="176"/>
    </location>
</feature>
<dbReference type="EMBL" id="KZ451930">
    <property type="protein sequence ID" value="PKA61424.1"/>
    <property type="molecule type" value="Genomic_DNA"/>
</dbReference>
<keyword evidence="1 2" id="KW-0694">RNA-binding</keyword>
<dbReference type="AlphaFoldDB" id="A0A2I0B0X8"/>
<evidence type="ECO:0000256" key="1">
    <source>
        <dbReference type="ARBA" id="ARBA00022884"/>
    </source>
</evidence>
<keyword evidence="4" id="KW-0687">Ribonucleoprotein</keyword>
<dbReference type="GO" id="GO:0003729">
    <property type="term" value="F:mRNA binding"/>
    <property type="evidence" value="ECO:0007669"/>
    <property type="project" value="TreeGrafter"/>
</dbReference>
<name>A0A2I0B0X8_9ASPA</name>
<dbReference type="Pfam" id="PF00076">
    <property type="entry name" value="RRM_1"/>
    <property type="match status" value="2"/>
</dbReference>
<dbReference type="Proteomes" id="UP000236161">
    <property type="component" value="Unassembled WGS sequence"/>
</dbReference>
<organism evidence="4 5">
    <name type="scientific">Apostasia shenzhenica</name>
    <dbReference type="NCBI Taxonomy" id="1088818"/>
    <lineage>
        <taxon>Eukaryota</taxon>
        <taxon>Viridiplantae</taxon>
        <taxon>Streptophyta</taxon>
        <taxon>Embryophyta</taxon>
        <taxon>Tracheophyta</taxon>
        <taxon>Spermatophyta</taxon>
        <taxon>Magnoliopsida</taxon>
        <taxon>Liliopsida</taxon>
        <taxon>Asparagales</taxon>
        <taxon>Orchidaceae</taxon>
        <taxon>Apostasioideae</taxon>
        <taxon>Apostasia</taxon>
    </lineage>
</organism>
<dbReference type="SMART" id="SM00360">
    <property type="entry name" value="RRM"/>
    <property type="match status" value="2"/>
</dbReference>
<evidence type="ECO:0000256" key="2">
    <source>
        <dbReference type="PROSITE-ProRule" id="PRU00176"/>
    </source>
</evidence>
<dbReference type="GO" id="GO:1901259">
    <property type="term" value="P:chloroplast rRNA processing"/>
    <property type="evidence" value="ECO:0007669"/>
    <property type="project" value="TreeGrafter"/>
</dbReference>
<dbReference type="InterPro" id="IPR000504">
    <property type="entry name" value="RRM_dom"/>
</dbReference>